<feature type="compositionally biased region" description="Basic and acidic residues" evidence="1">
    <location>
        <begin position="29"/>
        <end position="45"/>
    </location>
</feature>
<sequence>MDRGKKGSPDPGGSKNSARTFLKVSGPSCDHRQDDRFSDGEDTGERNFGLKISSLLVGDTSGSNPVESSSVRGRKSEKSTTVQPSVSMECVSANIAIEKDVFLQPGGTKIEAQALRPTASGSRSSVMGPSNSNVVPVTESSTPALHPRKFLSKSMEDLHVNFDCKVSPSVPPMDSETNWPVLKIPLRPVEKTPRADCKLFGLIPSKGKKSEAFIYQETGVAKSKMAANVNSHRETSPVSRSISDRFSSNFLQEAKNTGHGEGPTEISASQVQSISGAKHIPGSEKSKMATNVNSHRETSPVSRSISDRFSSIVLQEAKNTGHKEGPIKNFSPPGAVNFEHQAKFRV</sequence>
<feature type="region of interest" description="Disordered" evidence="1">
    <location>
        <begin position="1"/>
        <end position="83"/>
    </location>
</feature>
<reference evidence="2" key="2">
    <citation type="journal article" date="2010" name="Science">
        <title>The genome of the Western clawed frog Xenopus tropicalis.</title>
        <authorList>
            <person name="Hellsten U."/>
            <person name="Harland R.M."/>
            <person name="Gilchrist M.J."/>
            <person name="Hendrix D."/>
            <person name="Jurka J."/>
            <person name="Kapitonov V."/>
            <person name="Ovcharenko I."/>
            <person name="Putnam N.H."/>
            <person name="Shu S."/>
            <person name="Taher L."/>
            <person name="Blitz I.L."/>
            <person name="Blumberg B."/>
            <person name="Dichmann D.S."/>
            <person name="Dubchak I."/>
            <person name="Amaya E."/>
            <person name="Detter J.C."/>
            <person name="Fletcher R."/>
            <person name="Gerhard D.S."/>
            <person name="Goodstein D."/>
            <person name="Graves T."/>
            <person name="Grigoriev I.V."/>
            <person name="Grimwood J."/>
            <person name="Kawashima T."/>
            <person name="Lindquist E."/>
            <person name="Lucas S.M."/>
            <person name="Mead P.E."/>
            <person name="Mitros T."/>
            <person name="Ogino H."/>
            <person name="Ohta Y."/>
            <person name="Poliakov A.V."/>
            <person name="Pollet N."/>
            <person name="Robert J."/>
            <person name="Salamov A."/>
            <person name="Sater A.K."/>
            <person name="Schmutz J."/>
            <person name="Terry A."/>
            <person name="Vize P.D."/>
            <person name="Warren W.C."/>
            <person name="Wells D."/>
            <person name="Wills A."/>
            <person name="Wilson R.K."/>
            <person name="Zimmerman L.B."/>
            <person name="Zorn A.M."/>
            <person name="Grainger R."/>
            <person name="Grammer T."/>
            <person name="Khokha M.K."/>
            <person name="Richardson P.M."/>
            <person name="Rokhsar D.S."/>
        </authorList>
    </citation>
    <scope>NUCLEOTIDE SEQUENCE [LARGE SCALE GENOMIC DNA]</scope>
    <source>
        <strain evidence="2">Nigerian</strain>
    </source>
</reference>
<dbReference type="AlphaFoldDB" id="A0A1B8XWQ0"/>
<gene>
    <name evidence="2" type="ORF">XENTR_v90030548mg</name>
</gene>
<organism evidence="2">
    <name type="scientific">Xenopus tropicalis</name>
    <name type="common">Western clawed frog</name>
    <name type="synonym">Silurana tropicalis</name>
    <dbReference type="NCBI Taxonomy" id="8364"/>
    <lineage>
        <taxon>Eukaryota</taxon>
        <taxon>Metazoa</taxon>
        <taxon>Chordata</taxon>
        <taxon>Craniata</taxon>
        <taxon>Vertebrata</taxon>
        <taxon>Euteleostomi</taxon>
        <taxon>Amphibia</taxon>
        <taxon>Batrachia</taxon>
        <taxon>Anura</taxon>
        <taxon>Pipoidea</taxon>
        <taxon>Pipidae</taxon>
        <taxon>Xenopodinae</taxon>
        <taxon>Xenopus</taxon>
        <taxon>Silurana</taxon>
    </lineage>
</organism>
<proteinExistence type="predicted"/>
<name>A0A1B8XWQ0_XENTR</name>
<reference evidence="2" key="1">
    <citation type="submission" date="2009-11" db="EMBL/GenBank/DDBJ databases">
        <authorList>
            <consortium name="US DOE Joint Genome Institute (JGI-PGF)"/>
            <person name="Ottilar R."/>
            <person name="Schmutz J."/>
            <person name="Salamov A."/>
            <person name="Cheng J.F."/>
            <person name="Lucas S."/>
            <person name="Pitluck S."/>
            <person name="Gundlach H."/>
            <person name="Guo Y."/>
            <person name="Haberer G."/>
            <person name="Nasrallah J."/>
            <person name="Mayer K.F.X."/>
            <person name="van de Peer Y."/>
            <person name="Weigel D."/>
            <person name="Grigoriev I.V."/>
        </authorList>
    </citation>
    <scope>NUCLEOTIDE SEQUENCE</scope>
    <source>
        <strain evidence="2">Nigerian</strain>
    </source>
</reference>
<feature type="region of interest" description="Disordered" evidence="1">
    <location>
        <begin position="120"/>
        <end position="140"/>
    </location>
</feature>
<feature type="compositionally biased region" description="Polar residues" evidence="1">
    <location>
        <begin position="288"/>
        <end position="305"/>
    </location>
</feature>
<dbReference type="EMBL" id="KV460967">
    <property type="protein sequence ID" value="OCA15090.1"/>
    <property type="molecule type" value="Genomic_DNA"/>
</dbReference>
<evidence type="ECO:0000256" key="1">
    <source>
        <dbReference type="SAM" id="MobiDB-lite"/>
    </source>
</evidence>
<feature type="compositionally biased region" description="Polar residues" evidence="1">
    <location>
        <begin position="60"/>
        <end position="71"/>
    </location>
</feature>
<accession>A0A1B8XWQ0</accession>
<evidence type="ECO:0000313" key="2">
    <source>
        <dbReference type="EMBL" id="OCA15090.1"/>
    </source>
</evidence>
<feature type="region of interest" description="Disordered" evidence="1">
    <location>
        <begin position="279"/>
        <end position="305"/>
    </location>
</feature>
<protein>
    <submittedName>
        <fullName evidence="2">Uncharacterized protein</fullName>
    </submittedName>
</protein>
<reference evidence="2" key="3">
    <citation type="submission" date="2016-05" db="EMBL/GenBank/DDBJ databases">
        <title>WGS assembly of Xenopus tropicalis.</title>
        <authorList>
            <person name="Sessions A."/>
            <person name="Jenkins J."/>
            <person name="Mitros T."/>
            <person name="Lyons J.T."/>
            <person name="Dichmann D.S."/>
            <person name="Robert J."/>
            <person name="Harland R.M."/>
            <person name="Rokhsar D.S."/>
        </authorList>
    </citation>
    <scope>NUCLEOTIDE SEQUENCE</scope>
    <source>
        <strain evidence="2">Nigerian</strain>
    </source>
</reference>